<proteinExistence type="predicted"/>
<dbReference type="Gene3D" id="2.60.120.1440">
    <property type="match status" value="1"/>
</dbReference>
<evidence type="ECO:0000259" key="1">
    <source>
        <dbReference type="Pfam" id="PF04773"/>
    </source>
</evidence>
<dbReference type="PANTHER" id="PTHR30273">
    <property type="entry name" value="PERIPLASMIC SIGNAL SENSOR AND SIGMA FACTOR ACTIVATOR FECR-RELATED"/>
    <property type="match status" value="1"/>
</dbReference>
<sequence length="321" mass="35233">MTDSHSPGPGQAADVPNDRAMDQALNWLIELDDANVQQHARFQAWLAADPAHREAFAQAEAVWNSQPVLEAAVQLAAPKKPSRLRRLRPHWVPLATAAALLLGLFNFSDLPLRFKADHLTVAGERQRLELSDGSKVLLNTRSAFSSELDDRQRIARLYQGEAFFEVPTAKGLPLEVEAGPVRMSASSTAFAVRYLDGVAQIQVERGAVNVQATQGQSQVSLGAGDSLRVGPDGVGHREKTDPNKDLAWIQGRLIFDNCPMSEVLAELRRYYPGWIVSANTRLDQVAVTGNYRLDNPIDVVRSLAQITSARLHELPALVILN</sequence>
<gene>
    <name evidence="3" type="ORF">SAMN05216605_108210</name>
</gene>
<evidence type="ECO:0000313" key="3">
    <source>
        <dbReference type="EMBL" id="SDH81636.1"/>
    </source>
</evidence>
<reference evidence="4" key="1">
    <citation type="submission" date="2016-10" db="EMBL/GenBank/DDBJ databases">
        <authorList>
            <person name="Varghese N."/>
            <person name="Submissions S."/>
        </authorList>
    </citation>
    <scope>NUCLEOTIDE SEQUENCE [LARGE SCALE GENOMIC DNA]</scope>
    <source>
        <strain evidence="4">ATCC 700689</strain>
    </source>
</reference>
<evidence type="ECO:0000259" key="2">
    <source>
        <dbReference type="Pfam" id="PF16220"/>
    </source>
</evidence>
<dbReference type="InterPro" id="IPR032623">
    <property type="entry name" value="FecR_N"/>
</dbReference>
<dbReference type="InterPro" id="IPR006860">
    <property type="entry name" value="FecR"/>
</dbReference>
<feature type="domain" description="FecR N-terminal" evidence="2">
    <location>
        <begin position="22"/>
        <end position="62"/>
    </location>
</feature>
<dbReference type="InterPro" id="IPR012373">
    <property type="entry name" value="Ferrdict_sens_TM"/>
</dbReference>
<evidence type="ECO:0000313" key="4">
    <source>
        <dbReference type="Proteomes" id="UP000182894"/>
    </source>
</evidence>
<keyword evidence="4" id="KW-1185">Reference proteome</keyword>
<dbReference type="AlphaFoldDB" id="A0A1G8FHV5"/>
<dbReference type="Pfam" id="PF04773">
    <property type="entry name" value="FecR"/>
    <property type="match status" value="1"/>
</dbReference>
<dbReference type="STRING" id="89065.SAMN05216605_108210"/>
<dbReference type="Proteomes" id="UP000182894">
    <property type="component" value="Unassembled WGS sequence"/>
</dbReference>
<dbReference type="Gene3D" id="3.55.50.30">
    <property type="match status" value="1"/>
</dbReference>
<dbReference type="PANTHER" id="PTHR30273:SF2">
    <property type="entry name" value="PROTEIN FECR"/>
    <property type="match status" value="1"/>
</dbReference>
<dbReference type="RefSeq" id="WP_074753803.1">
    <property type="nucleotide sequence ID" value="NZ_FNCO01000008.1"/>
</dbReference>
<organism evidence="3 4">
    <name type="scientific">Pseudomonas abietaniphila</name>
    <dbReference type="NCBI Taxonomy" id="89065"/>
    <lineage>
        <taxon>Bacteria</taxon>
        <taxon>Pseudomonadati</taxon>
        <taxon>Pseudomonadota</taxon>
        <taxon>Gammaproteobacteria</taxon>
        <taxon>Pseudomonadales</taxon>
        <taxon>Pseudomonadaceae</taxon>
        <taxon>Pseudomonas</taxon>
    </lineage>
</organism>
<dbReference type="Pfam" id="PF16220">
    <property type="entry name" value="DUF4880"/>
    <property type="match status" value="1"/>
</dbReference>
<feature type="domain" description="FecR protein" evidence="1">
    <location>
        <begin position="119"/>
        <end position="209"/>
    </location>
</feature>
<dbReference type="PIRSF" id="PIRSF018266">
    <property type="entry name" value="FecR"/>
    <property type="match status" value="1"/>
</dbReference>
<protein>
    <submittedName>
        <fullName evidence="3">FecR family protein</fullName>
    </submittedName>
</protein>
<dbReference type="GO" id="GO:0016989">
    <property type="term" value="F:sigma factor antagonist activity"/>
    <property type="evidence" value="ECO:0007669"/>
    <property type="project" value="TreeGrafter"/>
</dbReference>
<name>A0A1G8FHV5_9PSED</name>
<accession>A0A1G8FHV5</accession>
<dbReference type="EMBL" id="FNCO01000008">
    <property type="protein sequence ID" value="SDH81636.1"/>
    <property type="molecule type" value="Genomic_DNA"/>
</dbReference>